<comment type="caution">
    <text evidence="2">The sequence shown here is derived from an EMBL/GenBank/DDBJ whole genome shotgun (WGS) entry which is preliminary data.</text>
</comment>
<sequence length="446" mass="51371">MSKPLLFLFYLLAWLMSLSSHAETQSDYQVNSHALAQAQNISLHLPANYNNKQPYPVVYVLNTHGFYAGDFKGDVLHRIRQLEDYQQIPATIVVFINNTSWYSTLFNQTKALSQFISEELTQFVQNKYLTEQSHLFAHSYGAAYLLNQSPQLQQHFTHLHALSVVFPYVDYIQQTATQISQLDDNQGFVTLLQEVGHQSDTQLLNKVTQNTAAFSQRHIANQNHQSVVPIAIAEALRSAYPDYAATDYLNQFDLNKAQLTERYIAIRKKYQQTSNEQDLQSFYSAMAQNKMESAQLELAFSLWQDASPRFKHYFINRWGDRYLAQNKLELARTTWQQLTKLYPHSLFAWHKLAVFAKQQANSAEHKHALQALKQAASTFSEPDQQLMLAFTTKHHQDYPKLSIAILKRITEQTPSNKTAWQQLSDLYKQQGNTSLSEQAQSHLKAL</sequence>
<dbReference type="Gene3D" id="1.25.40.10">
    <property type="entry name" value="Tetratricopeptide repeat domain"/>
    <property type="match status" value="1"/>
</dbReference>
<evidence type="ECO:0000313" key="3">
    <source>
        <dbReference type="Proteomes" id="UP000291338"/>
    </source>
</evidence>
<keyword evidence="1" id="KW-0732">Signal</keyword>
<organism evidence="2 3">
    <name type="scientific">Pseudoalteromonas phenolica</name>
    <dbReference type="NCBI Taxonomy" id="161398"/>
    <lineage>
        <taxon>Bacteria</taxon>
        <taxon>Pseudomonadati</taxon>
        <taxon>Pseudomonadota</taxon>
        <taxon>Gammaproteobacteria</taxon>
        <taxon>Alteromonadales</taxon>
        <taxon>Pseudoalteromonadaceae</taxon>
        <taxon>Pseudoalteromonas</taxon>
    </lineage>
</organism>
<dbReference type="AlphaFoldDB" id="A0A4Q7IK00"/>
<dbReference type="SUPFAM" id="SSF48452">
    <property type="entry name" value="TPR-like"/>
    <property type="match status" value="1"/>
</dbReference>
<evidence type="ECO:0000256" key="1">
    <source>
        <dbReference type="SAM" id="SignalP"/>
    </source>
</evidence>
<accession>A0A4Q7IK00</accession>
<dbReference type="SUPFAM" id="SSF53474">
    <property type="entry name" value="alpha/beta-Hydrolases"/>
    <property type="match status" value="1"/>
</dbReference>
<dbReference type="Gene3D" id="3.40.50.1820">
    <property type="entry name" value="alpha/beta hydrolase"/>
    <property type="match status" value="1"/>
</dbReference>
<dbReference type="InterPro" id="IPR011990">
    <property type="entry name" value="TPR-like_helical_dom_sf"/>
</dbReference>
<dbReference type="InterPro" id="IPR000801">
    <property type="entry name" value="Esterase-like"/>
</dbReference>
<feature type="signal peptide" evidence="1">
    <location>
        <begin position="1"/>
        <end position="22"/>
    </location>
</feature>
<name>A0A4Q7IK00_9GAMM</name>
<gene>
    <name evidence="2" type="ORF">C1E23_18800</name>
</gene>
<feature type="chain" id="PRO_5020636394" description="Esterase" evidence="1">
    <location>
        <begin position="23"/>
        <end position="446"/>
    </location>
</feature>
<dbReference type="Pfam" id="PF00756">
    <property type="entry name" value="Esterase"/>
    <property type="match status" value="1"/>
</dbReference>
<dbReference type="EMBL" id="PPSX01000094">
    <property type="protein sequence ID" value="RZQ51556.1"/>
    <property type="molecule type" value="Genomic_DNA"/>
</dbReference>
<evidence type="ECO:0000313" key="2">
    <source>
        <dbReference type="EMBL" id="RZQ51556.1"/>
    </source>
</evidence>
<evidence type="ECO:0008006" key="4">
    <source>
        <dbReference type="Google" id="ProtNLM"/>
    </source>
</evidence>
<dbReference type="InterPro" id="IPR029058">
    <property type="entry name" value="AB_hydrolase_fold"/>
</dbReference>
<protein>
    <recommendedName>
        <fullName evidence="4">Esterase</fullName>
    </recommendedName>
</protein>
<dbReference type="RefSeq" id="WP_130257025.1">
    <property type="nucleotide sequence ID" value="NZ_PPSX01000094.1"/>
</dbReference>
<reference evidence="2 3" key="1">
    <citation type="submission" date="2018-01" db="EMBL/GenBank/DDBJ databases">
        <title>Co-occurrence of chitin degradation, pigmentation and bioactivity in marine Pseudoalteromonas.</title>
        <authorList>
            <person name="Paulsen S."/>
            <person name="Gram L."/>
            <person name="Machado H."/>
        </authorList>
    </citation>
    <scope>NUCLEOTIDE SEQUENCE [LARGE SCALE GENOMIC DNA]</scope>
    <source>
        <strain evidence="2 3">S3898</strain>
    </source>
</reference>
<dbReference type="Proteomes" id="UP000291338">
    <property type="component" value="Unassembled WGS sequence"/>
</dbReference>
<proteinExistence type="predicted"/>